<feature type="transmembrane region" description="Helical" evidence="1">
    <location>
        <begin position="115"/>
        <end position="136"/>
    </location>
</feature>
<protein>
    <recommendedName>
        <fullName evidence="4">Transporter</fullName>
    </recommendedName>
</protein>
<dbReference type="RefSeq" id="WP_039741562.1">
    <property type="nucleotide sequence ID" value="NZ_CP009788.1"/>
</dbReference>
<feature type="transmembrane region" description="Helical" evidence="1">
    <location>
        <begin position="148"/>
        <end position="171"/>
    </location>
</feature>
<dbReference type="AlphaFoldDB" id="A0A0B5BEZ2"/>
<accession>A0A0B5BEZ2</accession>
<feature type="transmembrane region" description="Helical" evidence="1">
    <location>
        <begin position="84"/>
        <end position="103"/>
    </location>
</feature>
<evidence type="ECO:0000256" key="1">
    <source>
        <dbReference type="SAM" id="Phobius"/>
    </source>
</evidence>
<feature type="transmembrane region" description="Helical" evidence="1">
    <location>
        <begin position="57"/>
        <end position="77"/>
    </location>
</feature>
<sequence length="176" mass="18225">MTLALLVLISIMWIPVGMFFLGFGEAKSTGFVSAVVGVLVVVGATLQAAVFTDPFTAGLLFVFGVLYMQTGHALLTGVTDLRTVGNGALIVGIVCAVYAYLFATGGGHKADGSTIIGVAPYLAFMNVTFVVICLTVTGVTYGKISGKVAAGMFIVLTFTCLLTPAFSLMGYGKLPF</sequence>
<dbReference type="STRING" id="345632.GPICK_06710"/>
<evidence type="ECO:0000313" key="2">
    <source>
        <dbReference type="EMBL" id="AJE03100.1"/>
    </source>
</evidence>
<keyword evidence="1" id="KW-0472">Membrane</keyword>
<proteinExistence type="predicted"/>
<dbReference type="KEGG" id="gpi:GPICK_06710"/>
<dbReference type="OrthoDB" id="5453830at2"/>
<keyword evidence="3" id="KW-1185">Reference proteome</keyword>
<evidence type="ECO:0000313" key="3">
    <source>
        <dbReference type="Proteomes" id="UP000057609"/>
    </source>
</evidence>
<dbReference type="HOGENOM" id="CLU_1522812_0_0_7"/>
<keyword evidence="1" id="KW-0812">Transmembrane</keyword>
<keyword evidence="1" id="KW-1133">Transmembrane helix</keyword>
<reference evidence="2 3" key="1">
    <citation type="journal article" date="2015" name="Genome Announc.">
        <title>Complete Genome of Geobacter pickeringii G13T, a Metal-Reducing Isolate from Sedimentary Kaolin Deposits.</title>
        <authorList>
            <person name="Badalamenti J.P."/>
            <person name="Bond D.R."/>
        </authorList>
    </citation>
    <scope>NUCLEOTIDE SEQUENCE [LARGE SCALE GENOMIC DNA]</scope>
    <source>
        <strain evidence="2 3">G13</strain>
    </source>
</reference>
<feature type="transmembrane region" description="Helical" evidence="1">
    <location>
        <begin position="31"/>
        <end position="51"/>
    </location>
</feature>
<dbReference type="EMBL" id="CP009788">
    <property type="protein sequence ID" value="AJE03100.1"/>
    <property type="molecule type" value="Genomic_DNA"/>
</dbReference>
<gene>
    <name evidence="2" type="ORF">GPICK_06710</name>
</gene>
<name>A0A0B5BEZ2_9BACT</name>
<feature type="transmembrane region" description="Helical" evidence="1">
    <location>
        <begin position="6"/>
        <end position="24"/>
    </location>
</feature>
<organism evidence="2 3">
    <name type="scientific">Geobacter pickeringii</name>
    <dbReference type="NCBI Taxonomy" id="345632"/>
    <lineage>
        <taxon>Bacteria</taxon>
        <taxon>Pseudomonadati</taxon>
        <taxon>Thermodesulfobacteriota</taxon>
        <taxon>Desulfuromonadia</taxon>
        <taxon>Geobacterales</taxon>
        <taxon>Geobacteraceae</taxon>
        <taxon>Geobacter</taxon>
    </lineage>
</organism>
<dbReference type="Proteomes" id="UP000057609">
    <property type="component" value="Chromosome"/>
</dbReference>
<evidence type="ECO:0008006" key="4">
    <source>
        <dbReference type="Google" id="ProtNLM"/>
    </source>
</evidence>